<name>A0A7R9ZRL9_9STRA</name>
<dbReference type="SUPFAM" id="SSF82199">
    <property type="entry name" value="SET domain"/>
    <property type="match status" value="1"/>
</dbReference>
<dbReference type="PROSITE" id="PS50280">
    <property type="entry name" value="SET"/>
    <property type="match status" value="1"/>
</dbReference>
<accession>A0A7R9ZRL9</accession>
<dbReference type="InterPro" id="IPR046341">
    <property type="entry name" value="SET_dom_sf"/>
</dbReference>
<proteinExistence type="predicted"/>
<feature type="signal peptide" evidence="2">
    <location>
        <begin position="1"/>
        <end position="36"/>
    </location>
</feature>
<keyword evidence="2" id="KW-0732">Signal</keyword>
<dbReference type="EMBL" id="HBEF01021975">
    <property type="protein sequence ID" value="CAD8341466.1"/>
    <property type="molecule type" value="Transcribed_RNA"/>
</dbReference>
<evidence type="ECO:0000256" key="2">
    <source>
        <dbReference type="SAM" id="SignalP"/>
    </source>
</evidence>
<organism evidence="4">
    <name type="scientific">Craspedostauros australis</name>
    <dbReference type="NCBI Taxonomy" id="1486917"/>
    <lineage>
        <taxon>Eukaryota</taxon>
        <taxon>Sar</taxon>
        <taxon>Stramenopiles</taxon>
        <taxon>Ochrophyta</taxon>
        <taxon>Bacillariophyta</taxon>
        <taxon>Bacillariophyceae</taxon>
        <taxon>Bacillariophycidae</taxon>
        <taxon>Naviculales</taxon>
        <taxon>Naviculaceae</taxon>
        <taxon>Craspedostauros</taxon>
    </lineage>
</organism>
<feature type="chain" id="PRO_5031493458" description="SET domain-containing protein" evidence="2">
    <location>
        <begin position="37"/>
        <end position="312"/>
    </location>
</feature>
<gene>
    <name evidence="4" type="ORF">CAUS1442_LOCUS13601</name>
</gene>
<reference evidence="4" key="1">
    <citation type="submission" date="2021-01" db="EMBL/GenBank/DDBJ databases">
        <authorList>
            <person name="Corre E."/>
            <person name="Pelletier E."/>
            <person name="Niang G."/>
            <person name="Scheremetjew M."/>
            <person name="Finn R."/>
            <person name="Kale V."/>
            <person name="Holt S."/>
            <person name="Cochrane G."/>
            <person name="Meng A."/>
            <person name="Brown T."/>
            <person name="Cohen L."/>
        </authorList>
    </citation>
    <scope>NUCLEOTIDE SEQUENCE</scope>
    <source>
        <strain evidence="4">CCMP3328</strain>
    </source>
</reference>
<evidence type="ECO:0000259" key="3">
    <source>
        <dbReference type="PROSITE" id="PS50280"/>
    </source>
</evidence>
<evidence type="ECO:0000256" key="1">
    <source>
        <dbReference type="SAM" id="MobiDB-lite"/>
    </source>
</evidence>
<dbReference type="Gene3D" id="2.170.270.10">
    <property type="entry name" value="SET domain"/>
    <property type="match status" value="1"/>
</dbReference>
<feature type="domain" description="SET" evidence="3">
    <location>
        <begin position="177"/>
        <end position="299"/>
    </location>
</feature>
<dbReference type="Pfam" id="PF00856">
    <property type="entry name" value="SET"/>
    <property type="match status" value="1"/>
</dbReference>
<feature type="region of interest" description="Disordered" evidence="1">
    <location>
        <begin position="37"/>
        <end position="93"/>
    </location>
</feature>
<feature type="compositionally biased region" description="Acidic residues" evidence="1">
    <location>
        <begin position="40"/>
        <end position="49"/>
    </location>
</feature>
<dbReference type="InterPro" id="IPR001214">
    <property type="entry name" value="SET_dom"/>
</dbReference>
<evidence type="ECO:0000313" key="4">
    <source>
        <dbReference type="EMBL" id="CAD8341466.1"/>
    </source>
</evidence>
<dbReference type="AlphaFoldDB" id="A0A7R9ZRL9"/>
<protein>
    <recommendedName>
        <fullName evidence="3">SET domain-containing protein</fullName>
    </recommendedName>
</protein>
<sequence>MIATSRMARFHHGRMSILHFLVAVVCIALTVGSAHTDSDGATEIEDTDGTIDAKDTSFTKTSDSSIQIPAANDVNDKEHEENEEEEESYHMDPPVGYYDNGLEILQENVFVLEDSFVTSNYGNKEAMRSEIGCYELESPGPIHGEKEFMLLRGAYQAIVGSDASSLQDIQYGNGYEVPVYVGYHPLMGRGVFAKASIANGTKIWDERYTGCFEQGWQYRNFLLSIPVRLACDVMVWSYVLRLTNNTKVAICTDLDESSFTNQAYFESQVNVFEDQTLDPSQLFAARDIEPGEQLIVEYGDFVYSNGWKHFGL</sequence>